<feature type="repeat" description="ANK" evidence="1">
    <location>
        <begin position="1036"/>
        <end position="1058"/>
    </location>
</feature>
<dbReference type="PANTHER" id="PTHR10098">
    <property type="entry name" value="RAPSYN-RELATED"/>
    <property type="match status" value="1"/>
</dbReference>
<feature type="transmembrane region" description="Helical" evidence="4">
    <location>
        <begin position="1667"/>
        <end position="1691"/>
    </location>
</feature>
<evidence type="ECO:0000256" key="1">
    <source>
        <dbReference type="PROSITE-ProRule" id="PRU00023"/>
    </source>
</evidence>
<dbReference type="PROSITE" id="PS50297">
    <property type="entry name" value="ANK_REP_REGION"/>
    <property type="match status" value="1"/>
</dbReference>
<sequence>MEETEKELLFVQMALDDARDKGNDKYVVPALIKMGLLHFQLASQCPKEQVKAKDDNLAQAEKYMNECLFEAKRLRFDVEPEQMVLIRERLCSVAEHKQDFKEMEKQLGMLRALGDKLGDEACLRKTRNGLCFVYLKQKRWGELLALSTSHLETYDESSGWQQKDALRIFRYVSDAVAHLPPSDEVDGTLDRLRKDKRFAGLEGLKPILLRAVCTSLNRKKDYGELCGAAREYAEELLGKEGTRKQAADMFRLSAIAYNNLGRHEEARDVAREGRNLVAQPAKEALPEEAQTHYLCCKEEMKALNSIGDYHGMCEAMAEAEGSLASFCAQRKQPMEEATFYTNFGYARQQLGQQKEALGLYEKAVNVAAENKEIGPRHFATILSCGNIALETGKVSWGIVFLGRFLEHMKREEAATAAKALVLRAKLFVRNKKLQDAIDSLDEAWALCGEGEYKMKIVVAAEVAEIYKDLDNMSRYCQWKEEEISLCSASGSPLEAVNAKINFISNLIVSNSVDMKDRLQRHFREASELVKRHPSELKECGEQLSKLYVNLLQCDDLVDTQFSEKLLDSGLSAVSKFNVAISEVKTHISKGRLQDAERSSEQLKELASTPTDEVELLLVRATLSTKKGELEQAGRYLEDAIKIAEKGGRDPEARKLKASALKQIGGNLNIRGQYDMSLKRLQESMAIYIEVGDKVGELGALSAIGYVYLDLKEDSRAESAFKQTLDFANANNDREALCNALLDLGNLYINSRETEKACEHVERALAIAQDLRIEYNVARAYAALCNIEFARKDYKKSFEYANKAKELLATSEDAVFAARLLANLGNIYDKLGTQKQGSSATLEFHEKNLKFAKESGDNVLLCNSLMTLGDMVNKRIVLLLNKEQEDETGNHIYVTGDIVKKALDYYNECLVVAKRNADLTSEGNALRGIAATKRLEISSRIYMRNAIDARSTAGRFSLGLRRLMSGRQTKASGKGGSEQVSARRLISARRKAAGSMQREMNVASTQYLLWAAKTGELDRIKELIKLQKVDPDTCDDTQHTALHHAAQEGHLPVVKYLIEDAKANAQCETTEFDTPYALALSRGRKDVSDYLKDIAGVLPFVKSVVVKEVEKRRTQGTSGDYKEFSEYHRLAWNGQISQDLSDHDEFDIFKRTTLMMAAYRGHTNWVRAKLQEDPASAVKKDTEDWNALHWCCASPRATAEQQIEIAELLLGCHTSILRQRDAKGLKPHDLALKKGNKKIAHLLQTRYKAKSDNFALPAIRAVSFLLVMALYGFFFPLFVIVGYLRRRRIARILGKIPQTCFQILSPSQKMVFQKAQRLGLNERSIFFLVLPFFLFLWCYPSILILGILPGMHPQGEISEKILYLLGVYYILVALFLFLSTIKCFAEKELRNVRHPRKRIRLKILPNDFRTSGTRAVINVVRILICVFDFLAFANFGIPKNLLDITGSQNSEEYHVLDGWKGFGSQIILDFRRNTFVYSFWLGLLTVAVWFLLSTYLGSAMVILHNKRLGKAFPFVQPDFFSNIPGLSSIVPILAVAAVLPVSSIFFRALDCTYVSRQDSAALRSGVLFFEQRGANMTALQLPEQMGSDFNLVSHCRSLGINETALLPEPWQSCPEESYTVPCTTTYLTGLPDQWMSFRCCPYTECPKGFGSCLESQRSIQCWTGAHNLYSMVGLTYLIYYIPSCVVIGIYFMEPDEDVNDIRFTGSYMMLEIAMKWIMSLLYTFFDALPLITQAGCITVTGALAYANYAYQPCKSIWSMNHYRSSAYALNCWIAVTALVGVVLKSEGKGEASVVGIDVSIWIILLVLGGGLIILVTLMIHASRLKVPLSKLLGKIVSDSKREGERERRDTALRKLRESQTMGGGPMGQQKGSVVIANPLSQSESAGQRLHALTMDIELAAFDIGGGG</sequence>
<feature type="repeat" description="TPR" evidence="2">
    <location>
        <begin position="737"/>
        <end position="770"/>
    </location>
</feature>
<dbReference type="Gene3D" id="1.25.40.20">
    <property type="entry name" value="Ankyrin repeat-containing domain"/>
    <property type="match status" value="2"/>
</dbReference>
<name>A0AAX4PHE8_9CHLO</name>
<feature type="transmembrane region" description="Helical" evidence="4">
    <location>
        <begin position="1522"/>
        <end position="1545"/>
    </location>
</feature>
<dbReference type="PANTHER" id="PTHR10098:SF108">
    <property type="entry name" value="TETRATRICOPEPTIDE REPEAT PROTEIN 28"/>
    <property type="match status" value="1"/>
</dbReference>
<keyword evidence="4" id="KW-0472">Membrane</keyword>
<feature type="transmembrane region" description="Helical" evidence="4">
    <location>
        <begin position="1360"/>
        <end position="1384"/>
    </location>
</feature>
<evidence type="ECO:0000313" key="6">
    <source>
        <dbReference type="Proteomes" id="UP001472866"/>
    </source>
</evidence>
<feature type="transmembrane region" description="Helical" evidence="4">
    <location>
        <begin position="1260"/>
        <end position="1283"/>
    </location>
</feature>
<keyword evidence="1" id="KW-0040">ANK repeat</keyword>
<dbReference type="Proteomes" id="UP001472866">
    <property type="component" value="Chromosome 13"/>
</dbReference>
<feature type="transmembrane region" description="Helical" evidence="4">
    <location>
        <begin position="1797"/>
        <end position="1820"/>
    </location>
</feature>
<evidence type="ECO:0000256" key="3">
    <source>
        <dbReference type="SAM" id="MobiDB-lite"/>
    </source>
</evidence>
<dbReference type="PROSITE" id="PS50005">
    <property type="entry name" value="TPR"/>
    <property type="match status" value="2"/>
</dbReference>
<dbReference type="SMART" id="SM00028">
    <property type="entry name" value="TPR"/>
    <property type="match status" value="8"/>
</dbReference>
<gene>
    <name evidence="5" type="ORF">HKI87_13g72230</name>
</gene>
<evidence type="ECO:0000313" key="5">
    <source>
        <dbReference type="EMBL" id="WZN65663.1"/>
    </source>
</evidence>
<dbReference type="Gene3D" id="1.25.40.10">
    <property type="entry name" value="Tetratricopeptide repeat domain"/>
    <property type="match status" value="3"/>
</dbReference>
<protein>
    <submittedName>
        <fullName evidence="5">Uncharacterized protein</fullName>
    </submittedName>
</protein>
<dbReference type="PROSITE" id="PS50088">
    <property type="entry name" value="ANK_REPEAT"/>
    <property type="match status" value="1"/>
</dbReference>
<accession>A0AAX4PHE8</accession>
<dbReference type="InterPro" id="IPR019734">
    <property type="entry name" value="TPR_rpt"/>
</dbReference>
<dbReference type="Pfam" id="PF12796">
    <property type="entry name" value="Ank_2"/>
    <property type="match status" value="2"/>
</dbReference>
<keyword evidence="4" id="KW-1133">Transmembrane helix</keyword>
<dbReference type="SUPFAM" id="SSF48452">
    <property type="entry name" value="TPR-like"/>
    <property type="match status" value="3"/>
</dbReference>
<keyword evidence="2" id="KW-0802">TPR repeat</keyword>
<keyword evidence="4" id="KW-0812">Transmembrane</keyword>
<feature type="transmembrane region" description="Helical" evidence="4">
    <location>
        <begin position="1730"/>
        <end position="1749"/>
    </location>
</feature>
<dbReference type="Pfam" id="PF13424">
    <property type="entry name" value="TPR_12"/>
    <property type="match status" value="1"/>
</dbReference>
<feature type="repeat" description="TPR" evidence="2">
    <location>
        <begin position="337"/>
        <end position="370"/>
    </location>
</feature>
<dbReference type="InterPro" id="IPR011990">
    <property type="entry name" value="TPR-like_helical_dom_sf"/>
</dbReference>
<evidence type="ECO:0000256" key="4">
    <source>
        <dbReference type="SAM" id="Phobius"/>
    </source>
</evidence>
<feature type="transmembrane region" description="Helical" evidence="4">
    <location>
        <begin position="1324"/>
        <end position="1348"/>
    </location>
</feature>
<keyword evidence="6" id="KW-1185">Reference proteome</keyword>
<dbReference type="InterPro" id="IPR002110">
    <property type="entry name" value="Ankyrin_rpt"/>
</dbReference>
<organism evidence="5 6">
    <name type="scientific">Chloropicon roscoffensis</name>
    <dbReference type="NCBI Taxonomy" id="1461544"/>
    <lineage>
        <taxon>Eukaryota</taxon>
        <taxon>Viridiplantae</taxon>
        <taxon>Chlorophyta</taxon>
        <taxon>Chloropicophyceae</taxon>
        <taxon>Chloropicales</taxon>
        <taxon>Chloropicaceae</taxon>
        <taxon>Chloropicon</taxon>
    </lineage>
</organism>
<dbReference type="SMART" id="SM00248">
    <property type="entry name" value="ANK"/>
    <property type="match status" value="3"/>
</dbReference>
<dbReference type="InterPro" id="IPR036770">
    <property type="entry name" value="Ankyrin_rpt-contain_sf"/>
</dbReference>
<reference evidence="5 6" key="1">
    <citation type="submission" date="2024-03" db="EMBL/GenBank/DDBJ databases">
        <title>Complete genome sequence of the green alga Chloropicon roscoffensis RCC1871.</title>
        <authorList>
            <person name="Lemieux C."/>
            <person name="Pombert J.-F."/>
            <person name="Otis C."/>
            <person name="Turmel M."/>
        </authorList>
    </citation>
    <scope>NUCLEOTIDE SEQUENCE [LARGE SCALE GENOMIC DNA]</scope>
    <source>
        <strain evidence="5 6">RCC1871</strain>
    </source>
</reference>
<feature type="compositionally biased region" description="Basic and acidic residues" evidence="3">
    <location>
        <begin position="1841"/>
        <end position="1856"/>
    </location>
</feature>
<feature type="transmembrane region" description="Helical" evidence="4">
    <location>
        <begin position="1478"/>
        <end position="1502"/>
    </location>
</feature>
<feature type="region of interest" description="Disordered" evidence="3">
    <location>
        <begin position="1841"/>
        <end position="1869"/>
    </location>
</feature>
<proteinExistence type="predicted"/>
<evidence type="ECO:0000256" key="2">
    <source>
        <dbReference type="PROSITE-ProRule" id="PRU00339"/>
    </source>
</evidence>
<feature type="transmembrane region" description="Helical" evidence="4">
    <location>
        <begin position="1761"/>
        <end position="1782"/>
    </location>
</feature>
<dbReference type="SUPFAM" id="SSF48403">
    <property type="entry name" value="Ankyrin repeat"/>
    <property type="match status" value="1"/>
</dbReference>
<dbReference type="EMBL" id="CP151513">
    <property type="protein sequence ID" value="WZN65663.1"/>
    <property type="molecule type" value="Genomic_DNA"/>
</dbReference>